<dbReference type="EMBL" id="SGXG01000001">
    <property type="protein sequence ID" value="RZS96788.1"/>
    <property type="molecule type" value="Genomic_DNA"/>
</dbReference>
<proteinExistence type="predicted"/>
<evidence type="ECO:0008006" key="3">
    <source>
        <dbReference type="Google" id="ProtNLM"/>
    </source>
</evidence>
<reference evidence="1 2" key="1">
    <citation type="submission" date="2019-02" db="EMBL/GenBank/DDBJ databases">
        <title>Genomic Encyclopedia of Archaeal and Bacterial Type Strains, Phase II (KMG-II): from individual species to whole genera.</title>
        <authorList>
            <person name="Goeker M."/>
        </authorList>
    </citation>
    <scope>NUCLEOTIDE SEQUENCE [LARGE SCALE GENOMIC DNA]</scope>
    <source>
        <strain evidence="1 2">DSM 21411</strain>
    </source>
</reference>
<dbReference type="AlphaFoldDB" id="A0A4Q7PAX3"/>
<accession>A0A4Q7PAX3</accession>
<evidence type="ECO:0000313" key="1">
    <source>
        <dbReference type="EMBL" id="RZS96788.1"/>
    </source>
</evidence>
<evidence type="ECO:0000313" key="2">
    <source>
        <dbReference type="Proteomes" id="UP000292209"/>
    </source>
</evidence>
<dbReference type="Gene3D" id="2.60.120.560">
    <property type="entry name" value="Exo-inulinase, domain 1"/>
    <property type="match status" value="1"/>
</dbReference>
<comment type="caution">
    <text evidence="1">The sequence shown here is derived from an EMBL/GenBank/DDBJ whole genome shotgun (WGS) entry which is preliminary data.</text>
</comment>
<dbReference type="RefSeq" id="WP_207226874.1">
    <property type="nucleotide sequence ID" value="NZ_SGXG01000001.1"/>
</dbReference>
<organism evidence="1 2">
    <name type="scientific">Cecembia calidifontis</name>
    <dbReference type="NCBI Taxonomy" id="1187080"/>
    <lineage>
        <taxon>Bacteria</taxon>
        <taxon>Pseudomonadati</taxon>
        <taxon>Bacteroidota</taxon>
        <taxon>Cytophagia</taxon>
        <taxon>Cytophagales</taxon>
        <taxon>Cyclobacteriaceae</taxon>
        <taxon>Cecembia</taxon>
    </lineage>
</organism>
<sequence length="231" mass="26295">MNNLKLTLHGLFSMIYGAQAQTILLEGKEFEISHVNASVVQLNGEEVLRVVRDLESLPFDPDRLGQTVDEPTFVKLAGLDLENGTVEVKVLSRLLPEVPAFVRGFIDLAFRISPDNSAYESIYIRPTNGRADDQVRRNHSVQYYAYPDDKFDRLRKEFPELYETYADMGLDEWITMRIAFRGKSAKLYLNDQEQPSFLVKEMLGSTSTGSIGLWVDIGTEGYFKDIKVNSR</sequence>
<keyword evidence="2" id="KW-1185">Reference proteome</keyword>
<gene>
    <name evidence="1" type="ORF">BC751_2376</name>
</gene>
<dbReference type="Proteomes" id="UP000292209">
    <property type="component" value="Unassembled WGS sequence"/>
</dbReference>
<protein>
    <recommendedName>
        <fullName evidence="3">3-keto-disaccharide hydrolase domain-containing protein</fullName>
    </recommendedName>
</protein>
<name>A0A4Q7PAX3_9BACT</name>